<dbReference type="Proteomes" id="UP000494165">
    <property type="component" value="Unassembled WGS sequence"/>
</dbReference>
<reference evidence="4 5" key="1">
    <citation type="submission" date="2020-04" db="EMBL/GenBank/DDBJ databases">
        <authorList>
            <person name="Alioto T."/>
            <person name="Alioto T."/>
            <person name="Gomez Garrido J."/>
        </authorList>
    </citation>
    <scope>NUCLEOTIDE SEQUENCE [LARGE SCALE GENOMIC DNA]</scope>
</reference>
<evidence type="ECO:0000256" key="1">
    <source>
        <dbReference type="ARBA" id="ARBA00008307"/>
    </source>
</evidence>
<feature type="domain" description="Mab-21-like nucleotidyltransferase" evidence="3">
    <location>
        <begin position="140"/>
        <end position="324"/>
    </location>
</feature>
<protein>
    <recommendedName>
        <fullName evidence="3">Mab-21-like nucleotidyltransferase domain-containing protein</fullName>
    </recommendedName>
</protein>
<keyword evidence="5" id="KW-1185">Reference proteome</keyword>
<dbReference type="AlphaFoldDB" id="A0A8S1CQH9"/>
<accession>A0A8S1CQH9</accession>
<dbReference type="PANTHER" id="PTHR10656">
    <property type="entry name" value="CELL FATE DETERMINING PROTEIN MAB21-RELATED"/>
    <property type="match status" value="1"/>
</dbReference>
<organism evidence="4 5">
    <name type="scientific">Cloeon dipterum</name>
    <dbReference type="NCBI Taxonomy" id="197152"/>
    <lineage>
        <taxon>Eukaryota</taxon>
        <taxon>Metazoa</taxon>
        <taxon>Ecdysozoa</taxon>
        <taxon>Arthropoda</taxon>
        <taxon>Hexapoda</taxon>
        <taxon>Insecta</taxon>
        <taxon>Pterygota</taxon>
        <taxon>Palaeoptera</taxon>
        <taxon>Ephemeroptera</taxon>
        <taxon>Pisciforma</taxon>
        <taxon>Baetidae</taxon>
        <taxon>Cloeon</taxon>
    </lineage>
</organism>
<gene>
    <name evidence="4" type="ORF">CLODIP_2_CD11304</name>
</gene>
<evidence type="ECO:0000256" key="2">
    <source>
        <dbReference type="SAM" id="MobiDB-lite"/>
    </source>
</evidence>
<evidence type="ECO:0000313" key="4">
    <source>
        <dbReference type="EMBL" id="CAB3373694.1"/>
    </source>
</evidence>
<comment type="caution">
    <text evidence="4">The sequence shown here is derived from an EMBL/GenBank/DDBJ whole genome shotgun (WGS) entry which is preliminary data.</text>
</comment>
<dbReference type="Gene3D" id="3.30.460.90">
    <property type="match status" value="1"/>
</dbReference>
<evidence type="ECO:0000313" key="5">
    <source>
        <dbReference type="Proteomes" id="UP000494165"/>
    </source>
</evidence>
<dbReference type="Pfam" id="PF03281">
    <property type="entry name" value="Mab-21"/>
    <property type="match status" value="1"/>
</dbReference>
<dbReference type="EMBL" id="CADEPI010000088">
    <property type="protein sequence ID" value="CAB3373694.1"/>
    <property type="molecule type" value="Genomic_DNA"/>
</dbReference>
<dbReference type="InterPro" id="IPR046903">
    <property type="entry name" value="Mab-21-like_nuc_Trfase"/>
</dbReference>
<comment type="similarity">
    <text evidence="1">Belongs to the mab-21 family.</text>
</comment>
<proteinExistence type="inferred from homology"/>
<dbReference type="PANTHER" id="PTHR10656:SF42">
    <property type="entry name" value="CYCLIC GMP-AMP SYNTHASE-LIKE PROTEIN-RELATED"/>
    <property type="match status" value="1"/>
</dbReference>
<dbReference type="OrthoDB" id="6054650at2759"/>
<feature type="region of interest" description="Disordered" evidence="2">
    <location>
        <begin position="1"/>
        <end position="34"/>
    </location>
</feature>
<sequence length="367" mass="42653">MVKNKSPKNDKIQKASAEDSQRRKVQETADKSGVSDLCKRLSAVSVNFRKEGKTVSKHPPCIPRKAFPPECSLTVMQDDSVSVIPHLQDVLSDIRIDLDRKRENRQLINDLVKNTLINALKNRCEIFKYLFREVAFVGSFYEGLKITDADEFDLNIVLKLPFGATTPYEVGEIKRAPGHMFLKWEPAHLDRIKKSMEPKLKPIFNWVDEDGYLLVSKVHRYWESLMAKYMADIDNELRQEVNDLGWSKNGPAITLYFDDVAVDLVPAFAFPWNEIPPPYVKNPQIILPDHKNLRWFVVPKPLKEKGLEKAWRLSFSEHEREMIHDFGWLKPAIKIVKVRKNYFEISIFMFVKFPTAPERQTELESPR</sequence>
<name>A0A8S1CQH9_9INSE</name>
<feature type="compositionally biased region" description="Basic and acidic residues" evidence="2">
    <location>
        <begin position="7"/>
        <end position="30"/>
    </location>
</feature>
<evidence type="ECO:0000259" key="3">
    <source>
        <dbReference type="Pfam" id="PF03281"/>
    </source>
</evidence>